<dbReference type="EMBL" id="ML208290">
    <property type="protein sequence ID" value="TFK72043.1"/>
    <property type="molecule type" value="Genomic_DNA"/>
</dbReference>
<sequence length="574" mass="61368">MEVDDPLTKMKNSLQDALDQLCSPKSTSETRGTAIQTLEKWLAMACLPNSDQASENLDYFIALQYTFECNIPSRLLNWITTSTLKLEFLTNKGSMDEEREADAMHLSSQLAAALTLIQGIALHHPATKVWLGRKYPLEILLELLMASRHLSSIAVPNPGLSSDLHGRPITPTTPLSSVVLDTLLCILVDSPAALRVFEEVQGVNVAVRILKRAGTPREVRMKCLEFLYFYLLDEAPDASASLVATPPTSPITPSQAHPAPPVMQTPVRPPSKKPYLNGFTPNLPPSSRQSSASSLSPHTPSGSSSIAFTGLSTASNPPSGASASSRSTSGSSTTSFSSSSSGASSSTGASSVAPLSRNSSHEKVVLAHSQHTKDGPSTPPNSPPLRSSGLPTSSLRHSKTHGQLQIQPRSLHMLRKEVDYVPQSPKKPSSGSIERRTPATPGTGIMDTPIASKTYRLASHGPGSERKLGHIRGKSLSSLSRTPSSKLSPKQLEVDDAENICRDLGPAFIPERDGDRVGKSTKGNDHMRSGSSSGGLQELRRKTTEEKKEYLGTMLGNVDALVEGVRKAGIWGLG</sequence>
<proteinExistence type="predicted"/>
<gene>
    <name evidence="1" type="ORF">BDN72DRAFT_887409</name>
</gene>
<name>A0ACD3B1Y7_9AGAR</name>
<accession>A0ACD3B1Y7</accession>
<evidence type="ECO:0000313" key="1">
    <source>
        <dbReference type="EMBL" id="TFK72043.1"/>
    </source>
</evidence>
<evidence type="ECO:0000313" key="2">
    <source>
        <dbReference type="Proteomes" id="UP000308600"/>
    </source>
</evidence>
<organism evidence="1 2">
    <name type="scientific">Pluteus cervinus</name>
    <dbReference type="NCBI Taxonomy" id="181527"/>
    <lineage>
        <taxon>Eukaryota</taxon>
        <taxon>Fungi</taxon>
        <taxon>Dikarya</taxon>
        <taxon>Basidiomycota</taxon>
        <taxon>Agaricomycotina</taxon>
        <taxon>Agaricomycetes</taxon>
        <taxon>Agaricomycetidae</taxon>
        <taxon>Agaricales</taxon>
        <taxon>Pluteineae</taxon>
        <taxon>Pluteaceae</taxon>
        <taxon>Pluteus</taxon>
    </lineage>
</organism>
<keyword evidence="2" id="KW-1185">Reference proteome</keyword>
<protein>
    <submittedName>
        <fullName evidence="1">Uncharacterized protein</fullName>
    </submittedName>
</protein>
<reference evidence="1 2" key="1">
    <citation type="journal article" date="2019" name="Nat. Ecol. Evol.">
        <title>Megaphylogeny resolves global patterns of mushroom evolution.</title>
        <authorList>
            <person name="Varga T."/>
            <person name="Krizsan K."/>
            <person name="Foldi C."/>
            <person name="Dima B."/>
            <person name="Sanchez-Garcia M."/>
            <person name="Sanchez-Ramirez S."/>
            <person name="Szollosi G.J."/>
            <person name="Szarkandi J.G."/>
            <person name="Papp V."/>
            <person name="Albert L."/>
            <person name="Andreopoulos W."/>
            <person name="Angelini C."/>
            <person name="Antonin V."/>
            <person name="Barry K.W."/>
            <person name="Bougher N.L."/>
            <person name="Buchanan P."/>
            <person name="Buyck B."/>
            <person name="Bense V."/>
            <person name="Catcheside P."/>
            <person name="Chovatia M."/>
            <person name="Cooper J."/>
            <person name="Damon W."/>
            <person name="Desjardin D."/>
            <person name="Finy P."/>
            <person name="Geml J."/>
            <person name="Haridas S."/>
            <person name="Hughes K."/>
            <person name="Justo A."/>
            <person name="Karasinski D."/>
            <person name="Kautmanova I."/>
            <person name="Kiss B."/>
            <person name="Kocsube S."/>
            <person name="Kotiranta H."/>
            <person name="LaButti K.M."/>
            <person name="Lechner B.E."/>
            <person name="Liimatainen K."/>
            <person name="Lipzen A."/>
            <person name="Lukacs Z."/>
            <person name="Mihaltcheva S."/>
            <person name="Morgado L.N."/>
            <person name="Niskanen T."/>
            <person name="Noordeloos M.E."/>
            <person name="Ohm R.A."/>
            <person name="Ortiz-Santana B."/>
            <person name="Ovrebo C."/>
            <person name="Racz N."/>
            <person name="Riley R."/>
            <person name="Savchenko A."/>
            <person name="Shiryaev A."/>
            <person name="Soop K."/>
            <person name="Spirin V."/>
            <person name="Szebenyi C."/>
            <person name="Tomsovsky M."/>
            <person name="Tulloss R.E."/>
            <person name="Uehling J."/>
            <person name="Grigoriev I.V."/>
            <person name="Vagvolgyi C."/>
            <person name="Papp T."/>
            <person name="Martin F.M."/>
            <person name="Miettinen O."/>
            <person name="Hibbett D.S."/>
            <person name="Nagy L.G."/>
        </authorList>
    </citation>
    <scope>NUCLEOTIDE SEQUENCE [LARGE SCALE GENOMIC DNA]</scope>
    <source>
        <strain evidence="1 2">NL-1719</strain>
    </source>
</reference>
<dbReference type="Proteomes" id="UP000308600">
    <property type="component" value="Unassembled WGS sequence"/>
</dbReference>